<accession>A0ACB8Y921</accession>
<dbReference type="Proteomes" id="UP001055879">
    <property type="component" value="Linkage Group LG13"/>
</dbReference>
<evidence type="ECO:0000313" key="1">
    <source>
        <dbReference type="EMBL" id="KAI3681340.1"/>
    </source>
</evidence>
<evidence type="ECO:0000313" key="2">
    <source>
        <dbReference type="Proteomes" id="UP001055879"/>
    </source>
</evidence>
<dbReference type="EMBL" id="CM042059">
    <property type="protein sequence ID" value="KAI3681340.1"/>
    <property type="molecule type" value="Genomic_DNA"/>
</dbReference>
<name>A0ACB8Y921_ARCLA</name>
<reference evidence="1 2" key="2">
    <citation type="journal article" date="2022" name="Mol. Ecol. Resour.">
        <title>The genomes of chicory, endive, great burdock and yacon provide insights into Asteraceae paleo-polyploidization history and plant inulin production.</title>
        <authorList>
            <person name="Fan W."/>
            <person name="Wang S."/>
            <person name="Wang H."/>
            <person name="Wang A."/>
            <person name="Jiang F."/>
            <person name="Liu H."/>
            <person name="Zhao H."/>
            <person name="Xu D."/>
            <person name="Zhang Y."/>
        </authorList>
    </citation>
    <scope>NUCLEOTIDE SEQUENCE [LARGE SCALE GENOMIC DNA]</scope>
    <source>
        <strain evidence="2">cv. Niubang</strain>
    </source>
</reference>
<gene>
    <name evidence="1" type="ORF">L6452_36131</name>
</gene>
<sequence length="299" mass="34907">MKRATVNSKSMNSNDDDDESASKPIALIPCQILQEKRSKSSLKRKVKVKQSQLVSTKLTDSYYSLELVCGKLKNPHVEAYDKLFKCLDFWLRREHARLYLRKVRIHTSQPANSLLLGFLDFIDRHNNGEYIKQSIEEGLIKPITMEVPVEESSDSEDGNEPREQNTKRVPLEISKYYAEEKERYKADEQARSLLLQSIPNEIYIKIDSYKDIAKKMWDQLEKMMTGSKIGNQMKVANCINSYEEFKAKEEESLEATYDRFVSLLNKLAKNKVKKKQIESNVKFLSVLQPEWKKHTRQMK</sequence>
<proteinExistence type="predicted"/>
<protein>
    <submittedName>
        <fullName evidence="1">Uncharacterized protein</fullName>
    </submittedName>
</protein>
<comment type="caution">
    <text evidence="1">The sequence shown here is derived from an EMBL/GenBank/DDBJ whole genome shotgun (WGS) entry which is preliminary data.</text>
</comment>
<reference evidence="2" key="1">
    <citation type="journal article" date="2022" name="Mol. Ecol. Resour.">
        <title>The genomes of chicory, endive, great burdock and yacon provide insights into Asteraceae palaeo-polyploidization history and plant inulin production.</title>
        <authorList>
            <person name="Fan W."/>
            <person name="Wang S."/>
            <person name="Wang H."/>
            <person name="Wang A."/>
            <person name="Jiang F."/>
            <person name="Liu H."/>
            <person name="Zhao H."/>
            <person name="Xu D."/>
            <person name="Zhang Y."/>
        </authorList>
    </citation>
    <scope>NUCLEOTIDE SEQUENCE [LARGE SCALE GENOMIC DNA]</scope>
    <source>
        <strain evidence="2">cv. Niubang</strain>
    </source>
</reference>
<organism evidence="1 2">
    <name type="scientific">Arctium lappa</name>
    <name type="common">Greater burdock</name>
    <name type="synonym">Lappa major</name>
    <dbReference type="NCBI Taxonomy" id="4217"/>
    <lineage>
        <taxon>Eukaryota</taxon>
        <taxon>Viridiplantae</taxon>
        <taxon>Streptophyta</taxon>
        <taxon>Embryophyta</taxon>
        <taxon>Tracheophyta</taxon>
        <taxon>Spermatophyta</taxon>
        <taxon>Magnoliopsida</taxon>
        <taxon>eudicotyledons</taxon>
        <taxon>Gunneridae</taxon>
        <taxon>Pentapetalae</taxon>
        <taxon>asterids</taxon>
        <taxon>campanulids</taxon>
        <taxon>Asterales</taxon>
        <taxon>Asteraceae</taxon>
        <taxon>Carduoideae</taxon>
        <taxon>Cardueae</taxon>
        <taxon>Arctiinae</taxon>
        <taxon>Arctium</taxon>
    </lineage>
</organism>
<keyword evidence="2" id="KW-1185">Reference proteome</keyword>